<dbReference type="GO" id="GO:0006813">
    <property type="term" value="P:potassium ion transport"/>
    <property type="evidence" value="ECO:0007669"/>
    <property type="project" value="TreeGrafter"/>
</dbReference>
<gene>
    <name evidence="3" type="ORF">BSF38_05322</name>
</gene>
<organism evidence="3 4">
    <name type="scientific">Paludisphaera borealis</name>
    <dbReference type="NCBI Taxonomy" id="1387353"/>
    <lineage>
        <taxon>Bacteria</taxon>
        <taxon>Pseudomonadati</taxon>
        <taxon>Planctomycetota</taxon>
        <taxon>Planctomycetia</taxon>
        <taxon>Isosphaerales</taxon>
        <taxon>Isosphaeraceae</taxon>
        <taxon>Paludisphaera</taxon>
    </lineage>
</organism>
<feature type="transmembrane region" description="Helical" evidence="2">
    <location>
        <begin position="119"/>
        <end position="138"/>
    </location>
</feature>
<evidence type="ECO:0000313" key="4">
    <source>
        <dbReference type="Proteomes" id="UP000186309"/>
    </source>
</evidence>
<dbReference type="EMBL" id="CP019082">
    <property type="protein sequence ID" value="APW63746.1"/>
    <property type="molecule type" value="Genomic_DNA"/>
</dbReference>
<dbReference type="PANTHER" id="PTHR28062">
    <property type="entry name" value="K+-H+ EXCHANGE-LIKE PROTEIN"/>
    <property type="match status" value="1"/>
</dbReference>
<proteinExistence type="predicted"/>
<dbReference type="GO" id="GO:1902600">
    <property type="term" value="P:proton transmembrane transport"/>
    <property type="evidence" value="ECO:0007669"/>
    <property type="project" value="TreeGrafter"/>
</dbReference>
<feature type="transmembrane region" description="Helical" evidence="2">
    <location>
        <begin position="144"/>
        <end position="162"/>
    </location>
</feature>
<evidence type="ECO:0000256" key="2">
    <source>
        <dbReference type="SAM" id="Phobius"/>
    </source>
</evidence>
<name>A0A1U7CXW3_9BACT</name>
<feature type="region of interest" description="Disordered" evidence="1">
    <location>
        <begin position="209"/>
        <end position="231"/>
    </location>
</feature>
<protein>
    <submittedName>
        <fullName evidence="3">Uncharacterized protein</fullName>
    </submittedName>
</protein>
<keyword evidence="2" id="KW-1133">Transmembrane helix</keyword>
<keyword evidence="4" id="KW-1185">Reference proteome</keyword>
<evidence type="ECO:0000313" key="3">
    <source>
        <dbReference type="EMBL" id="APW63746.1"/>
    </source>
</evidence>
<reference evidence="4" key="1">
    <citation type="submission" date="2016-12" db="EMBL/GenBank/DDBJ databases">
        <title>Comparative genomics of four Isosphaeraceae planctomycetes: a common pool of plasmids and glycoside hydrolase genes.</title>
        <authorList>
            <person name="Ivanova A."/>
        </authorList>
    </citation>
    <scope>NUCLEOTIDE SEQUENCE [LARGE SCALE GENOMIC DNA]</scope>
    <source>
        <strain evidence="4">PX4</strain>
    </source>
</reference>
<dbReference type="Pfam" id="PF10173">
    <property type="entry name" value="Mit_KHE1"/>
    <property type="match status" value="1"/>
</dbReference>
<dbReference type="InterPro" id="IPR018786">
    <property type="entry name" value="Mit_KHE1"/>
</dbReference>
<keyword evidence="2" id="KW-0812">Transmembrane</keyword>
<dbReference type="KEGG" id="pbor:BSF38_05322"/>
<dbReference type="Proteomes" id="UP000186309">
    <property type="component" value="Chromosome"/>
</dbReference>
<dbReference type="AlphaFoldDB" id="A0A1U7CXW3"/>
<dbReference type="RefSeq" id="WP_076350057.1">
    <property type="nucleotide sequence ID" value="NZ_CP019082.1"/>
</dbReference>
<sequence>MNVYYLSTQDGQRFFYYDASETAADKTGAGASKSAGLWGWAEGKWNTIQKGMDDPNGGVTRRIGRVWNWLHSFSHPDETMLVQFGSANEVVLHYPATLSIDRVQKDWKRFLKRRSRSHAFWMGVNAVALPFGTLLAILPGPNVIGFWFFYRAIYHFLAVRGVRRVRRGTVPTRWRAEGSLDAPISHDENRGPSHEALAAGAKLGDYLHWSRPKDSATHPENPNSDAGRPGG</sequence>
<keyword evidence="2" id="KW-0472">Membrane</keyword>
<dbReference type="PANTHER" id="PTHR28062:SF1">
    <property type="entry name" value="TRANSMEMBRANE PROTEIN"/>
    <property type="match status" value="1"/>
</dbReference>
<accession>A0A1U7CXW3</accession>
<evidence type="ECO:0000256" key="1">
    <source>
        <dbReference type="SAM" id="MobiDB-lite"/>
    </source>
</evidence>
<dbReference type="STRING" id="1387353.BSF38_05322"/>